<evidence type="ECO:0000256" key="7">
    <source>
        <dbReference type="ARBA" id="ARBA00023173"/>
    </source>
</evidence>
<evidence type="ECO:0000256" key="4">
    <source>
        <dbReference type="ARBA" id="ARBA00022989"/>
    </source>
</evidence>
<dbReference type="GO" id="GO:0034707">
    <property type="term" value="C:chloride channel complex"/>
    <property type="evidence" value="ECO:0007669"/>
    <property type="project" value="UniProtKB-KW"/>
</dbReference>
<evidence type="ECO:0000256" key="5">
    <source>
        <dbReference type="ARBA" id="ARBA00023065"/>
    </source>
</evidence>
<dbReference type="PANTHER" id="PTHR43427">
    <property type="entry name" value="CHLORIDE CHANNEL PROTEIN CLC-E"/>
    <property type="match status" value="1"/>
</dbReference>
<evidence type="ECO:0000256" key="8">
    <source>
        <dbReference type="ARBA" id="ARBA00023214"/>
    </source>
</evidence>
<comment type="subcellular location">
    <subcellularLocation>
        <location evidence="1">Membrane</location>
        <topology evidence="1">Multi-pass membrane protein</topology>
    </subcellularLocation>
</comment>
<evidence type="ECO:0000313" key="10">
    <source>
        <dbReference type="EMBL" id="PCH12670.1"/>
    </source>
</evidence>
<dbReference type="EMBL" id="NSGR01000008">
    <property type="protein sequence ID" value="PCH12670.1"/>
    <property type="molecule type" value="Genomic_DNA"/>
</dbReference>
<keyword evidence="5" id="KW-0406">Ion transport</keyword>
<dbReference type="SUPFAM" id="SSF81340">
    <property type="entry name" value="Clc chloride channel"/>
    <property type="match status" value="1"/>
</dbReference>
<protein>
    <submittedName>
        <fullName evidence="10">Voltage-gated ClC-type chloride channel ClcB</fullName>
    </submittedName>
</protein>
<dbReference type="GO" id="GO:0005254">
    <property type="term" value="F:chloride channel activity"/>
    <property type="evidence" value="ECO:0007669"/>
    <property type="project" value="UniProtKB-KW"/>
</dbReference>
<keyword evidence="2" id="KW-0813">Transport</keyword>
<keyword evidence="4" id="KW-1133">Transmembrane helix</keyword>
<dbReference type="InterPro" id="IPR014743">
    <property type="entry name" value="Cl-channel_core"/>
</dbReference>
<dbReference type="InterPro" id="IPR001807">
    <property type="entry name" value="ClC"/>
</dbReference>
<comment type="caution">
    <text evidence="10">The sequence shown here is derived from an EMBL/GenBank/DDBJ whole genome shotgun (WGS) entry which is preliminary data.</text>
</comment>
<gene>
    <name evidence="10" type="primary">clcB</name>
    <name evidence="10" type="ORF">A9Y57_01389</name>
</gene>
<dbReference type="Proteomes" id="UP000217465">
    <property type="component" value="Unassembled WGS sequence"/>
</dbReference>
<dbReference type="Pfam" id="PF00654">
    <property type="entry name" value="Voltage_CLC"/>
    <property type="match status" value="1"/>
</dbReference>
<dbReference type="Gene3D" id="1.10.3080.10">
    <property type="entry name" value="Clc chloride channel"/>
    <property type="match status" value="1"/>
</dbReference>
<organism evidence="10 11">
    <name type="scientific">Streptococcus parauberis</name>
    <dbReference type="NCBI Taxonomy" id="1348"/>
    <lineage>
        <taxon>Bacteria</taxon>
        <taxon>Bacillati</taxon>
        <taxon>Bacillota</taxon>
        <taxon>Bacilli</taxon>
        <taxon>Lactobacillales</taxon>
        <taxon>Streptococcaceae</taxon>
        <taxon>Streptococcus</taxon>
    </lineage>
</organism>
<accession>A0A2I8AM61</accession>
<dbReference type="RefSeq" id="WP_003108211.1">
    <property type="nucleotide sequence ID" value="NZ_CP025420.1"/>
</dbReference>
<keyword evidence="3" id="KW-0812">Transmembrane</keyword>
<evidence type="ECO:0000256" key="1">
    <source>
        <dbReference type="ARBA" id="ARBA00004141"/>
    </source>
</evidence>
<evidence type="ECO:0000256" key="3">
    <source>
        <dbReference type="ARBA" id="ARBA00022692"/>
    </source>
</evidence>
<dbReference type="InterPro" id="IPR050368">
    <property type="entry name" value="ClC-type_chloride_channel"/>
</dbReference>
<keyword evidence="9" id="KW-0407">Ion channel</keyword>
<evidence type="ECO:0000313" key="11">
    <source>
        <dbReference type="Proteomes" id="UP000217465"/>
    </source>
</evidence>
<sequence length="416" mass="45490">MSKKIKEFTKWTVLLVLTGISAAIAASLMIFLIELIQGLSFGITHGSFDDQISYVNPIRRFFSVCLSGLLAAFGWHYLSKYLNPSPTITEIVHKDKEPKPSANFLHGLLQMATVSMGSPLGREGASREAAVAITGSWLPFIKLDKNKSILLLACASGAALGAVYNAPLATLIFIMENVLLSWSWKNAYAASVTSFIAVGFVNLVFGSEIQYKIQQLEWNTDLFIWSLISGCLLAIIIYTYKSLLESSPKKDPKSKNYLIFVPLSFILVAILSLYFPEILGNGKAGLIYYFNQPFSATYAFPLFLAKALAVYITFYAGAYGGRIAPSMMMGGALGLFTAQLSNMILHSHIPIQFAILIGAALFLAIINNIPIAAVLFLLEITGQPLINGIPVAMAMASAYLTIYFLKKFAPKKSRKV</sequence>
<evidence type="ECO:0000256" key="6">
    <source>
        <dbReference type="ARBA" id="ARBA00023136"/>
    </source>
</evidence>
<proteinExistence type="predicted"/>
<keyword evidence="8" id="KW-0868">Chloride</keyword>
<keyword evidence="7" id="KW-0869">Chloride channel</keyword>
<dbReference type="AlphaFoldDB" id="A0A2I8AM61"/>
<evidence type="ECO:0000256" key="2">
    <source>
        <dbReference type="ARBA" id="ARBA00022448"/>
    </source>
</evidence>
<dbReference type="PANTHER" id="PTHR43427:SF6">
    <property type="entry name" value="CHLORIDE CHANNEL PROTEIN CLC-E"/>
    <property type="match status" value="1"/>
</dbReference>
<evidence type="ECO:0000256" key="9">
    <source>
        <dbReference type="ARBA" id="ARBA00023303"/>
    </source>
</evidence>
<keyword evidence="6" id="KW-0472">Membrane</keyword>
<reference evidence="10 11" key="1">
    <citation type="submission" date="2016-06" db="EMBL/GenBank/DDBJ databases">
        <authorList>
            <person name="Haines A.N."/>
            <person name="Council K.R."/>
        </authorList>
    </citation>
    <scope>NUCLEOTIDE SEQUENCE [LARGE SCALE GENOMIC DNA]</scope>
    <source>
        <strain evidence="10 11">SP158-29</strain>
    </source>
</reference>
<name>A0A2I8AM61_9STRE</name>